<reference evidence="7" key="1">
    <citation type="submission" date="2017-02" db="EMBL/GenBank/DDBJ databases">
        <title>zhang.</title>
        <authorList>
            <person name="Zhang H."/>
        </authorList>
    </citation>
    <scope>NUCLEOTIDE SEQUENCE [LARGE SCALE GENOMIC DNA]</scope>
    <source>
        <strain evidence="7">RZS01</strain>
    </source>
</reference>
<keyword evidence="2" id="KW-0560">Oxidoreductase</keyword>
<dbReference type="CDD" id="cd05233">
    <property type="entry name" value="SDR_c"/>
    <property type="match status" value="1"/>
</dbReference>
<feature type="domain" description="Ketoreductase" evidence="4">
    <location>
        <begin position="6"/>
        <end position="184"/>
    </location>
</feature>
<proteinExistence type="inferred from homology"/>
<evidence type="ECO:0000256" key="3">
    <source>
        <dbReference type="ARBA" id="ARBA00023027"/>
    </source>
</evidence>
<evidence type="ECO:0000313" key="8">
    <source>
        <dbReference type="Proteomes" id="UP000247512"/>
    </source>
</evidence>
<evidence type="ECO:0000259" key="4">
    <source>
        <dbReference type="SMART" id="SM00822"/>
    </source>
</evidence>
<dbReference type="SUPFAM" id="SSF51735">
    <property type="entry name" value="NAD(P)-binding Rossmann-fold domains"/>
    <property type="match status" value="1"/>
</dbReference>
<dbReference type="PRINTS" id="PR00080">
    <property type="entry name" value="SDRFAMILY"/>
</dbReference>
<evidence type="ECO:0000256" key="2">
    <source>
        <dbReference type="ARBA" id="ARBA00023002"/>
    </source>
</evidence>
<dbReference type="InterPro" id="IPR036291">
    <property type="entry name" value="NAD(P)-bd_dom_sf"/>
</dbReference>
<gene>
    <name evidence="5" type="ORF">B0W47_16120</name>
    <name evidence="6" type="ORF">CDI09_07240</name>
</gene>
<reference evidence="6 8" key="3">
    <citation type="submission" date="2017-06" db="EMBL/GenBank/DDBJ databases">
        <title>A draft genome sequence of Komagataeibacter nataicola LMG 1536.</title>
        <authorList>
            <person name="Skraban J."/>
            <person name="Cleenwerck I."/>
            <person name="Vandamme P."/>
            <person name="Trcek J."/>
        </authorList>
    </citation>
    <scope>NUCLEOTIDE SEQUENCE [LARGE SCALE GENOMIC DNA]</scope>
    <source>
        <strain evidence="6 8">LMG 1536</strain>
    </source>
</reference>
<dbReference type="InterPro" id="IPR002347">
    <property type="entry name" value="SDR_fam"/>
</dbReference>
<dbReference type="Gene3D" id="3.40.50.720">
    <property type="entry name" value="NAD(P)-binding Rossmann-like Domain"/>
    <property type="match status" value="1"/>
</dbReference>
<sequence length="257" mass="26833">MDLADKVAIISGASQGIGAAIARRYVAYGAKVAIIDVNVAKGEELATELSEQGECLFIACDVSDARDVNNAVEKTLATFGKLDIAVCNAGINHSAAFLDLAEEDFDRVLRVNLKGPFLLGQAAARVMAGQGGGSIINMSSINAIVCSPGIVPYAVSKGGMNQLTRVMALGLAPSNIRVNAIGPGSIETELLRDIMQANPDMRHGMLSRTPMGRLGQPEEIAEIAVFLASPMASYITGQVIYADGGRLPLAYNVPVAS</sequence>
<dbReference type="PANTHER" id="PTHR24321:SF8">
    <property type="entry name" value="ESTRADIOL 17-BETA-DEHYDROGENASE 8-RELATED"/>
    <property type="match status" value="1"/>
</dbReference>
<evidence type="ECO:0000313" key="6">
    <source>
        <dbReference type="EMBL" id="PYD66713.1"/>
    </source>
</evidence>
<dbReference type="Proteomes" id="UP000247512">
    <property type="component" value="Unassembled WGS sequence"/>
</dbReference>
<keyword evidence="3" id="KW-0520">NAD</keyword>
<keyword evidence="8" id="KW-1185">Reference proteome</keyword>
<evidence type="ECO:0000313" key="7">
    <source>
        <dbReference type="Proteomes" id="UP000189683"/>
    </source>
</evidence>
<evidence type="ECO:0000313" key="5">
    <source>
        <dbReference type="EMBL" id="AQU88713.1"/>
    </source>
</evidence>
<dbReference type="AlphaFoldDB" id="A0A9N7H3M3"/>
<dbReference type="RefSeq" id="WP_078527390.1">
    <property type="nucleotide sequence ID" value="NZ_CP019875.1"/>
</dbReference>
<dbReference type="PANTHER" id="PTHR24321">
    <property type="entry name" value="DEHYDROGENASES, SHORT CHAIN"/>
    <property type="match status" value="1"/>
</dbReference>
<dbReference type="PROSITE" id="PS00061">
    <property type="entry name" value="ADH_SHORT"/>
    <property type="match status" value="1"/>
</dbReference>
<name>A0A9N7H3M3_9PROT</name>
<reference evidence="5" key="2">
    <citation type="submission" date="2017-02" db="EMBL/GenBank/DDBJ databases">
        <authorList>
            <person name="Zhang H."/>
        </authorList>
    </citation>
    <scope>NUCLEOTIDE SEQUENCE</scope>
    <source>
        <strain evidence="5">RZS01</strain>
    </source>
</reference>
<dbReference type="EMBL" id="NIRT01000009">
    <property type="protein sequence ID" value="PYD66713.1"/>
    <property type="molecule type" value="Genomic_DNA"/>
</dbReference>
<dbReference type="EMBL" id="CP019875">
    <property type="protein sequence ID" value="AQU88713.1"/>
    <property type="molecule type" value="Genomic_DNA"/>
</dbReference>
<dbReference type="FunFam" id="3.40.50.720:FF:000084">
    <property type="entry name" value="Short-chain dehydrogenase reductase"/>
    <property type="match status" value="1"/>
</dbReference>
<dbReference type="Pfam" id="PF13561">
    <property type="entry name" value="adh_short_C2"/>
    <property type="match status" value="1"/>
</dbReference>
<evidence type="ECO:0000256" key="1">
    <source>
        <dbReference type="ARBA" id="ARBA00006484"/>
    </source>
</evidence>
<comment type="similarity">
    <text evidence="1">Belongs to the short-chain dehydrogenases/reductases (SDR) family.</text>
</comment>
<dbReference type="InterPro" id="IPR020904">
    <property type="entry name" value="Sc_DH/Rdtase_CS"/>
</dbReference>
<dbReference type="KEGG" id="kna:B0W47_16120"/>
<dbReference type="PRINTS" id="PR00081">
    <property type="entry name" value="GDHRDH"/>
</dbReference>
<protein>
    <submittedName>
        <fullName evidence="5">Dehydrogenase</fullName>
    </submittedName>
</protein>
<dbReference type="InterPro" id="IPR057326">
    <property type="entry name" value="KR_dom"/>
</dbReference>
<dbReference type="NCBIfam" id="NF005559">
    <property type="entry name" value="PRK07231.1"/>
    <property type="match status" value="1"/>
</dbReference>
<dbReference type="SMART" id="SM00822">
    <property type="entry name" value="PKS_KR"/>
    <property type="match status" value="1"/>
</dbReference>
<organism evidence="5 7">
    <name type="scientific">Komagataeibacter nataicola</name>
    <dbReference type="NCBI Taxonomy" id="265960"/>
    <lineage>
        <taxon>Bacteria</taxon>
        <taxon>Pseudomonadati</taxon>
        <taxon>Pseudomonadota</taxon>
        <taxon>Alphaproteobacteria</taxon>
        <taxon>Acetobacterales</taxon>
        <taxon>Acetobacteraceae</taxon>
        <taxon>Komagataeibacter</taxon>
    </lineage>
</organism>
<dbReference type="GO" id="GO:0016491">
    <property type="term" value="F:oxidoreductase activity"/>
    <property type="evidence" value="ECO:0007669"/>
    <property type="project" value="UniProtKB-KW"/>
</dbReference>
<accession>A0A9N7H3M3</accession>
<dbReference type="OrthoDB" id="9809287at2"/>
<dbReference type="Proteomes" id="UP000189683">
    <property type="component" value="Chromosome"/>
</dbReference>